<keyword evidence="9 17" id="KW-0067">ATP-binding</keyword>
<dbReference type="InterPro" id="IPR020584">
    <property type="entry name" value="DNA_recomb/repair_RecA_CS"/>
</dbReference>
<dbReference type="PRINTS" id="PR00142">
    <property type="entry name" value="RECA"/>
</dbReference>
<dbReference type="GO" id="GO:0004519">
    <property type="term" value="F:endonuclease activity"/>
    <property type="evidence" value="ECO:0007669"/>
    <property type="project" value="UniProtKB-KW"/>
</dbReference>
<comment type="caution">
    <text evidence="22">The sequence shown here is derived from an EMBL/GenBank/DDBJ whole genome shotgun (WGS) entry which is preliminary data.</text>
</comment>
<name>A0A316A7V1_9ACTN</name>
<dbReference type="InterPro" id="IPR027417">
    <property type="entry name" value="P-loop_NTPase"/>
</dbReference>
<dbReference type="InterPro" id="IPR006142">
    <property type="entry name" value="INTEIN"/>
</dbReference>
<dbReference type="PROSITE" id="PS50818">
    <property type="entry name" value="INTEIN_C_TER"/>
    <property type="match status" value="1"/>
</dbReference>
<evidence type="ECO:0000256" key="18">
    <source>
        <dbReference type="RuleBase" id="RU000526"/>
    </source>
</evidence>
<evidence type="ECO:0000259" key="20">
    <source>
        <dbReference type="PROSITE" id="PS50163"/>
    </source>
</evidence>
<dbReference type="SMART" id="SM00306">
    <property type="entry name" value="HintN"/>
    <property type="match status" value="1"/>
</dbReference>
<keyword evidence="13 17" id="KW-0233">DNA recombination</keyword>
<feature type="domain" description="DOD-type homing endonuclease" evidence="21">
    <location>
        <begin position="397"/>
        <end position="536"/>
    </location>
</feature>
<keyword evidence="10" id="KW-0404">Intron homing</keyword>
<dbReference type="GO" id="GO:0006281">
    <property type="term" value="P:DNA repair"/>
    <property type="evidence" value="ECO:0007669"/>
    <property type="project" value="UniProtKB-UniRule"/>
</dbReference>
<dbReference type="CDD" id="cd00983">
    <property type="entry name" value="RecA"/>
    <property type="match status" value="1"/>
</dbReference>
<evidence type="ECO:0000256" key="13">
    <source>
        <dbReference type="ARBA" id="ARBA00023172"/>
    </source>
</evidence>
<dbReference type="GO" id="GO:0003684">
    <property type="term" value="F:damaged DNA binding"/>
    <property type="evidence" value="ECO:0007669"/>
    <property type="project" value="UniProtKB-UniRule"/>
</dbReference>
<dbReference type="GO" id="GO:0005524">
    <property type="term" value="F:ATP binding"/>
    <property type="evidence" value="ECO:0007669"/>
    <property type="project" value="UniProtKB-UniRule"/>
</dbReference>
<dbReference type="GO" id="GO:0006314">
    <property type="term" value="P:intron homing"/>
    <property type="evidence" value="ECO:0007669"/>
    <property type="project" value="UniProtKB-KW"/>
</dbReference>
<dbReference type="InterPro" id="IPR027434">
    <property type="entry name" value="Homing_endonucl"/>
</dbReference>
<feature type="domain" description="RecA family profile 2" evidence="20">
    <location>
        <begin position="714"/>
        <end position="741"/>
    </location>
</feature>
<dbReference type="PROSITE" id="PS50163">
    <property type="entry name" value="RECA_3"/>
    <property type="match status" value="2"/>
</dbReference>
<keyword evidence="8" id="KW-0068">Autocatalytic cleavage</keyword>
<dbReference type="SMART" id="SM00305">
    <property type="entry name" value="HintC"/>
    <property type="match status" value="1"/>
</dbReference>
<dbReference type="EMBL" id="QGDQ01000016">
    <property type="protein sequence ID" value="PWJ52894.1"/>
    <property type="molecule type" value="Genomic_DNA"/>
</dbReference>
<evidence type="ECO:0000256" key="6">
    <source>
        <dbReference type="ARBA" id="ARBA00022741"/>
    </source>
</evidence>
<evidence type="ECO:0000256" key="2">
    <source>
        <dbReference type="ARBA" id="ARBA00009391"/>
    </source>
</evidence>
<evidence type="ECO:0000256" key="12">
    <source>
        <dbReference type="ARBA" id="ARBA00023125"/>
    </source>
</evidence>
<feature type="binding site" evidence="17">
    <location>
        <begin position="98"/>
        <end position="105"/>
    </location>
    <ligand>
        <name>ATP</name>
        <dbReference type="ChEBI" id="CHEBI:30616"/>
    </ligand>
</feature>
<proteinExistence type="inferred from homology"/>
<keyword evidence="12 17" id="KW-0238">DNA-binding</keyword>
<dbReference type="PROSITE" id="PS00321">
    <property type="entry name" value="RECA_1"/>
    <property type="match status" value="1"/>
</dbReference>
<reference evidence="22 23" key="1">
    <citation type="submission" date="2018-03" db="EMBL/GenBank/DDBJ databases">
        <title>Genomic Encyclopedia of Archaeal and Bacterial Type Strains, Phase II (KMG-II): from individual species to whole genera.</title>
        <authorList>
            <person name="Goeker M."/>
        </authorList>
    </citation>
    <scope>NUCLEOTIDE SEQUENCE [LARGE SCALE GENOMIC DNA]</scope>
    <source>
        <strain evidence="22 23">DSM 44889</strain>
    </source>
</reference>
<keyword evidence="17" id="KW-0227">DNA damage</keyword>
<protein>
    <recommendedName>
        <fullName evidence="3 17">Protein RecA</fullName>
    </recommendedName>
    <alternativeName>
        <fullName evidence="16 17">Recombinase A</fullName>
    </alternativeName>
</protein>
<evidence type="ECO:0000313" key="23">
    <source>
        <dbReference type="Proteomes" id="UP000245469"/>
    </source>
</evidence>
<evidence type="ECO:0000256" key="17">
    <source>
        <dbReference type="HAMAP-Rule" id="MF_00268"/>
    </source>
</evidence>
<dbReference type="NCBIfam" id="TIGR01443">
    <property type="entry name" value="intein_Cterm"/>
    <property type="match status" value="1"/>
</dbReference>
<dbReference type="Pfam" id="PF14528">
    <property type="entry name" value="LAGLIDADG_3"/>
    <property type="match status" value="1"/>
</dbReference>
<dbReference type="InterPro" id="IPR036844">
    <property type="entry name" value="Hint_dom_sf"/>
</dbReference>
<dbReference type="NCBIfam" id="TIGR02012">
    <property type="entry name" value="tigrfam_recA"/>
    <property type="match status" value="1"/>
</dbReference>
<dbReference type="GO" id="GO:0016539">
    <property type="term" value="P:intein-mediated protein splicing"/>
    <property type="evidence" value="ECO:0007669"/>
    <property type="project" value="InterPro"/>
</dbReference>
<evidence type="ECO:0000256" key="16">
    <source>
        <dbReference type="ARBA" id="ARBA00033319"/>
    </source>
</evidence>
<dbReference type="Gene3D" id="2.170.16.10">
    <property type="entry name" value="Hedgehog/Intein (Hint) domain"/>
    <property type="match status" value="2"/>
</dbReference>
<dbReference type="SUPFAM" id="SSF54752">
    <property type="entry name" value="RecA protein, C-terminal domain"/>
    <property type="match status" value="1"/>
</dbReference>
<keyword evidence="4 17" id="KW-0963">Cytoplasm</keyword>
<dbReference type="InterPro" id="IPR049261">
    <property type="entry name" value="RecA-like_C"/>
</dbReference>
<dbReference type="InterPro" id="IPR004042">
    <property type="entry name" value="Intein_endonuc_central"/>
</dbReference>
<dbReference type="FunFam" id="3.40.50.300:FF:002436">
    <property type="entry name" value="Protein RecA"/>
    <property type="match status" value="1"/>
</dbReference>
<dbReference type="Gene3D" id="3.30.250.10">
    <property type="entry name" value="RecA protein, C-terminal domain"/>
    <property type="match status" value="1"/>
</dbReference>
<evidence type="ECO:0000256" key="14">
    <source>
        <dbReference type="ARBA" id="ARBA00023236"/>
    </source>
</evidence>
<dbReference type="InterPro" id="IPR023400">
    <property type="entry name" value="RecA_C_sf"/>
</dbReference>
<evidence type="ECO:0000256" key="11">
    <source>
        <dbReference type="ARBA" id="ARBA00023000"/>
    </source>
</evidence>
<dbReference type="PRINTS" id="PR00379">
    <property type="entry name" value="INTEIN"/>
</dbReference>
<comment type="function">
    <text evidence="15 17">Can catalyze the hydrolysis of ATP in the presence of single-stranded DNA, the ATP-dependent uptake of single-stranded DNA by duplex DNA, and the ATP-dependent hybridization of homologous single-stranded DNAs. It interacts with LexA causing its activation and leading to its autocatalytic cleavage.</text>
</comment>
<dbReference type="Pfam" id="PF14890">
    <property type="entry name" value="Intein_splicing"/>
    <property type="match status" value="1"/>
</dbReference>
<gene>
    <name evidence="17" type="primary">recA</name>
    <name evidence="22" type="ORF">BXY45_11630</name>
</gene>
<feature type="domain" description="RecA family profile 1" evidence="19">
    <location>
        <begin position="68"/>
        <end position="227"/>
    </location>
</feature>
<evidence type="ECO:0000256" key="15">
    <source>
        <dbReference type="ARBA" id="ARBA00025580"/>
    </source>
</evidence>
<dbReference type="Pfam" id="PF00154">
    <property type="entry name" value="RecA_N"/>
    <property type="match status" value="1"/>
</dbReference>
<dbReference type="Gene3D" id="3.40.50.300">
    <property type="entry name" value="P-loop containing nucleotide triphosphate hydrolases"/>
    <property type="match status" value="1"/>
</dbReference>
<dbReference type="PROSITE" id="PS50162">
    <property type="entry name" value="RECA_2"/>
    <property type="match status" value="1"/>
</dbReference>
<keyword evidence="10" id="KW-0378">Hydrolase</keyword>
<dbReference type="SUPFAM" id="SSF52540">
    <property type="entry name" value="P-loop containing nucleoside triphosphate hydrolases"/>
    <property type="match status" value="1"/>
</dbReference>
<dbReference type="GO" id="GO:0003697">
    <property type="term" value="F:single-stranded DNA binding"/>
    <property type="evidence" value="ECO:0007669"/>
    <property type="project" value="UniProtKB-UniRule"/>
</dbReference>
<accession>A0A316A7V1</accession>
<keyword evidence="23" id="KW-1185">Reference proteome</keyword>
<dbReference type="SUPFAM" id="SSF55608">
    <property type="entry name" value="Homing endonucleases"/>
    <property type="match status" value="1"/>
</dbReference>
<keyword evidence="5" id="KW-0540">Nuclease</keyword>
<dbReference type="InterPro" id="IPR003587">
    <property type="entry name" value="Hint_dom_N"/>
</dbReference>
<dbReference type="PANTHER" id="PTHR45900:SF1">
    <property type="entry name" value="MITOCHONDRIAL DNA REPAIR PROTEIN RECA HOMOLOG-RELATED"/>
    <property type="match status" value="1"/>
</dbReference>
<dbReference type="Proteomes" id="UP000245469">
    <property type="component" value="Unassembled WGS sequence"/>
</dbReference>
<dbReference type="Gene3D" id="3.10.28.10">
    <property type="entry name" value="Homing endonucleases"/>
    <property type="match status" value="1"/>
</dbReference>
<keyword evidence="6 17" id="KW-0547">Nucleotide-binding</keyword>
<dbReference type="SMART" id="SM00382">
    <property type="entry name" value="AAA"/>
    <property type="match status" value="1"/>
</dbReference>
<evidence type="ECO:0000256" key="8">
    <source>
        <dbReference type="ARBA" id="ARBA00022813"/>
    </source>
</evidence>
<dbReference type="AlphaFoldDB" id="A0A316A7V1"/>
<keyword evidence="11" id="KW-0651">Protein splicing</keyword>
<dbReference type="GO" id="GO:0009432">
    <property type="term" value="P:SOS response"/>
    <property type="evidence" value="ECO:0007669"/>
    <property type="project" value="UniProtKB-UniRule"/>
</dbReference>
<sequence>MVAPSVVPERTAAAPGRSGCPSTGVILVAAPAAKTNDKSKSLEFALAQIDKQFGKNTVMRLGDEVREPMKFIPTGSTALDVALGIGGLPRGRVVEIYGPESSGKTTVALHAVANAQKAGGIAAFIDAEHALDPEYAKKLGVDTDALLVSQPDTGEQALEIADMLVRSGALDIIVIDSVAALVPRAEIEGEMGDSHVGLQARLMSQALRKMTGALNTAGTTAIFINQLREKIGVMFGSPETTTGGKALKFYASVRLDVRRIETLKDGNEPVGNRTRVKVVKNKCLAAGSRIFDPVAGRFHRIEDVVEQRLPIHVMAADKAGQLHPAPVIGWFEQGEQDVVNVIVKGGRRLTVTPDHRILTEAGWREAGALIPGDRVALPRQFGGFGDAMPVTIDQARMLGYLVGDGYVGGKTPITLICLAEDVQRDAARIAADHGCDPHPLHGGQVAFSHRPGVKNGLLALTRAAGIYGKLAWEKTVPPQLLAMDAHEELVGNFLVGLLETDGHVSSEVTGAIRVGFTTTSEQLAHQVSWLLLRARIASSVRRYDPTQKRPSVVAGREIRSTRDCFEVRIAGMDNVAAFTALIPVVGPRSAKLLEEIDRYDGRRRGSQQGYLPQGVKAEVLAYLRRRGVTVREAAAIVGASANDIKGGMGQVLGASRLRRDRVSALAEALNDEFLQTLLNEELVFASVMAVEPAGRAQTYDVEVEELHNLVAEGVVVHNCSPPFKQAEFDILYGVGISREGGLIDMGVEHGFIRKSGAWYTYEGDQLGQGKENARTFLRDNPDLGDEIERKIKEKLGIGQPKADGADAAVPAEAKVDF</sequence>
<dbReference type="NCBIfam" id="TIGR01445">
    <property type="entry name" value="intein_Nterm"/>
    <property type="match status" value="1"/>
</dbReference>
<dbReference type="InterPro" id="IPR003593">
    <property type="entry name" value="AAA+_ATPase"/>
</dbReference>
<dbReference type="InterPro" id="IPR003586">
    <property type="entry name" value="Hint_dom_C"/>
</dbReference>
<evidence type="ECO:0000256" key="1">
    <source>
        <dbReference type="ARBA" id="ARBA00004496"/>
    </source>
</evidence>
<dbReference type="Pfam" id="PF21096">
    <property type="entry name" value="RecA_C"/>
    <property type="match status" value="1"/>
</dbReference>
<feature type="domain" description="RecA family profile 2" evidence="20">
    <location>
        <begin position="232"/>
        <end position="293"/>
    </location>
</feature>
<dbReference type="HAMAP" id="MF_00268">
    <property type="entry name" value="RecA"/>
    <property type="match status" value="1"/>
</dbReference>
<evidence type="ECO:0000313" key="22">
    <source>
        <dbReference type="EMBL" id="PWJ52894.1"/>
    </source>
</evidence>
<evidence type="ECO:0000256" key="10">
    <source>
        <dbReference type="ARBA" id="ARBA00022886"/>
    </source>
</evidence>
<dbReference type="GO" id="GO:0140664">
    <property type="term" value="F:ATP-dependent DNA damage sensor activity"/>
    <property type="evidence" value="ECO:0007669"/>
    <property type="project" value="InterPro"/>
</dbReference>
<dbReference type="InterPro" id="IPR013765">
    <property type="entry name" value="DNA_recomb/repair_RecA"/>
</dbReference>
<evidence type="ECO:0000256" key="5">
    <source>
        <dbReference type="ARBA" id="ARBA00022722"/>
    </source>
</evidence>
<comment type="subcellular location">
    <subcellularLocation>
        <location evidence="1 17">Cytoplasm</location>
    </subcellularLocation>
</comment>
<dbReference type="PROSITE" id="PS50817">
    <property type="entry name" value="INTEIN_N_TER"/>
    <property type="match status" value="1"/>
</dbReference>
<dbReference type="InterPro" id="IPR020588">
    <property type="entry name" value="RecA_ATP-bd"/>
</dbReference>
<evidence type="ECO:0000256" key="3">
    <source>
        <dbReference type="ARBA" id="ARBA00015553"/>
    </source>
</evidence>
<dbReference type="NCBIfam" id="NF007072">
    <property type="entry name" value="PRK09519.1"/>
    <property type="match status" value="1"/>
</dbReference>
<organism evidence="22 23">
    <name type="scientific">Quadrisphaera granulorum</name>
    <dbReference type="NCBI Taxonomy" id="317664"/>
    <lineage>
        <taxon>Bacteria</taxon>
        <taxon>Bacillati</taxon>
        <taxon>Actinomycetota</taxon>
        <taxon>Actinomycetes</taxon>
        <taxon>Kineosporiales</taxon>
        <taxon>Kineosporiaceae</taxon>
        <taxon>Quadrisphaera</taxon>
    </lineage>
</organism>
<evidence type="ECO:0000256" key="9">
    <source>
        <dbReference type="ARBA" id="ARBA00022840"/>
    </source>
</evidence>
<dbReference type="InterPro" id="IPR004860">
    <property type="entry name" value="LAGLIDADG_dom"/>
</dbReference>
<dbReference type="InterPro" id="IPR049428">
    <property type="entry name" value="RecA-like_N"/>
</dbReference>
<dbReference type="PANTHER" id="PTHR45900">
    <property type="entry name" value="RECA"/>
    <property type="match status" value="1"/>
</dbReference>
<dbReference type="InterPro" id="IPR006141">
    <property type="entry name" value="Intein_N"/>
</dbReference>
<dbReference type="InterPro" id="IPR030934">
    <property type="entry name" value="Intein_C"/>
</dbReference>
<dbReference type="GO" id="GO:0005829">
    <property type="term" value="C:cytosol"/>
    <property type="evidence" value="ECO:0007669"/>
    <property type="project" value="TreeGrafter"/>
</dbReference>
<keyword evidence="7" id="KW-0255">Endonuclease</keyword>
<dbReference type="CDD" id="cd00081">
    <property type="entry name" value="Hint"/>
    <property type="match status" value="1"/>
</dbReference>
<dbReference type="SUPFAM" id="SSF51294">
    <property type="entry name" value="Hedgehog/intein (Hint) domain"/>
    <property type="match status" value="1"/>
</dbReference>
<keyword evidence="14 17" id="KW-0742">SOS response</keyword>
<evidence type="ECO:0000256" key="7">
    <source>
        <dbReference type="ARBA" id="ARBA00022759"/>
    </source>
</evidence>
<dbReference type="PROSITE" id="PS50819">
    <property type="entry name" value="INTEIN_ENDONUCLEASE"/>
    <property type="match status" value="1"/>
</dbReference>
<keyword evidence="17 18" id="KW-0234">DNA repair</keyword>
<evidence type="ECO:0000259" key="21">
    <source>
        <dbReference type="PROSITE" id="PS50819"/>
    </source>
</evidence>
<evidence type="ECO:0000259" key="19">
    <source>
        <dbReference type="PROSITE" id="PS50162"/>
    </source>
</evidence>
<dbReference type="InterPro" id="IPR020587">
    <property type="entry name" value="RecA_monomer-monomer_interface"/>
</dbReference>
<evidence type="ECO:0000256" key="4">
    <source>
        <dbReference type="ARBA" id="ARBA00022490"/>
    </source>
</evidence>
<comment type="similarity">
    <text evidence="2 17">Belongs to the RecA family.</text>
</comment>